<dbReference type="InterPro" id="IPR019080">
    <property type="entry name" value="YqaJ_viral_recombinase"/>
</dbReference>
<dbReference type="InterPro" id="IPR011604">
    <property type="entry name" value="PDDEXK-like_dom_sf"/>
</dbReference>
<dbReference type="SMART" id="SM00513">
    <property type="entry name" value="SAP"/>
    <property type="match status" value="1"/>
</dbReference>
<keyword evidence="4" id="KW-1185">Reference proteome</keyword>
<dbReference type="EMBL" id="CALNXI010000695">
    <property type="protein sequence ID" value="CAH3034501.1"/>
    <property type="molecule type" value="Genomic_DNA"/>
</dbReference>
<dbReference type="Gene3D" id="1.10.720.30">
    <property type="entry name" value="SAP domain"/>
    <property type="match status" value="1"/>
</dbReference>
<dbReference type="CDD" id="cd22343">
    <property type="entry name" value="PDDEXK_lambda_exonuclease-like"/>
    <property type="match status" value="1"/>
</dbReference>
<dbReference type="InterPro" id="IPR011335">
    <property type="entry name" value="Restrct_endonuc-II-like"/>
</dbReference>
<dbReference type="SUPFAM" id="SSF68906">
    <property type="entry name" value="SAP domain"/>
    <property type="match status" value="1"/>
</dbReference>
<dbReference type="InterPro" id="IPR003034">
    <property type="entry name" value="SAP_dom"/>
</dbReference>
<protein>
    <recommendedName>
        <fullName evidence="2">SAP domain-containing protein</fullName>
    </recommendedName>
</protein>
<feature type="domain" description="SAP" evidence="2">
    <location>
        <begin position="29"/>
        <end position="63"/>
    </location>
</feature>
<dbReference type="PANTHER" id="PTHR47526">
    <property type="entry name" value="ATP-DEPENDENT DNA HELICASE"/>
    <property type="match status" value="1"/>
</dbReference>
<organism evidence="3 4">
    <name type="scientific">Porites evermanni</name>
    <dbReference type="NCBI Taxonomy" id="104178"/>
    <lineage>
        <taxon>Eukaryota</taxon>
        <taxon>Metazoa</taxon>
        <taxon>Cnidaria</taxon>
        <taxon>Anthozoa</taxon>
        <taxon>Hexacorallia</taxon>
        <taxon>Scleractinia</taxon>
        <taxon>Fungiina</taxon>
        <taxon>Poritidae</taxon>
        <taxon>Porites</taxon>
    </lineage>
</organism>
<evidence type="ECO:0000256" key="1">
    <source>
        <dbReference type="SAM" id="MobiDB-lite"/>
    </source>
</evidence>
<accession>A0ABN8MXP6</accession>
<feature type="region of interest" description="Disordered" evidence="1">
    <location>
        <begin position="608"/>
        <end position="667"/>
    </location>
</feature>
<gene>
    <name evidence="3" type="ORF">PEVE_00039412</name>
</gene>
<dbReference type="PROSITE" id="PS50800">
    <property type="entry name" value="SAP"/>
    <property type="match status" value="1"/>
</dbReference>
<name>A0ABN8MXP6_9CNID</name>
<evidence type="ECO:0000313" key="4">
    <source>
        <dbReference type="Proteomes" id="UP001159427"/>
    </source>
</evidence>
<dbReference type="Proteomes" id="UP001159427">
    <property type="component" value="Unassembled WGS sequence"/>
</dbReference>
<dbReference type="Gene3D" id="3.90.320.10">
    <property type="match status" value="1"/>
</dbReference>
<dbReference type="InterPro" id="IPR036361">
    <property type="entry name" value="SAP_dom_sf"/>
</dbReference>
<evidence type="ECO:0000313" key="3">
    <source>
        <dbReference type="EMBL" id="CAH3034501.1"/>
    </source>
</evidence>
<dbReference type="Pfam" id="PF02037">
    <property type="entry name" value="SAP"/>
    <property type="match status" value="1"/>
</dbReference>
<dbReference type="Pfam" id="PF09588">
    <property type="entry name" value="YqaJ"/>
    <property type="match status" value="1"/>
</dbReference>
<proteinExistence type="predicted"/>
<feature type="compositionally biased region" description="Low complexity" evidence="1">
    <location>
        <begin position="646"/>
        <end position="658"/>
    </location>
</feature>
<reference evidence="3 4" key="1">
    <citation type="submission" date="2022-05" db="EMBL/GenBank/DDBJ databases">
        <authorList>
            <consortium name="Genoscope - CEA"/>
            <person name="William W."/>
        </authorList>
    </citation>
    <scope>NUCLEOTIDE SEQUENCE [LARGE SCALE GENOMIC DNA]</scope>
</reference>
<comment type="caution">
    <text evidence="3">The sequence shown here is derived from an EMBL/GenBank/DDBJ whole genome shotgun (WGS) entry which is preliminary data.</text>
</comment>
<dbReference type="PANTHER" id="PTHR47526:SF3">
    <property type="entry name" value="PHD-TYPE DOMAIN-CONTAINING PROTEIN"/>
    <property type="match status" value="1"/>
</dbReference>
<evidence type="ECO:0000259" key="2">
    <source>
        <dbReference type="PROSITE" id="PS50800"/>
    </source>
</evidence>
<sequence>MSLPSTSLQSLTVLTQDDGVPGSKFETDPENYTVDQLKRWLKCRGLKLSGKRDDLVKRVAECIQVGKHHTLDPSIDEGKWFAAKVIKENFGLQQNSNVVSLPDIPSKGWRDFPSYNIPQLFNYGHIHYYVLESIRNVNASEDDDEGLGHMTDKPLKNGRKYVDSGFVHDLMDTVTAEHYLVRAHVWPSMRGDLPHNVVVVLSLNSGAVIHASCEPCRVSSLGRCSHVVAVLFTVLDHTQKHGYVASKPCTSQECSWNKGKKRNKTPQRLSQATYDSKLKKAAVQVIDFDPRPAKYRVVTPEHINRFVIDLQSLSQNGNGNISMWETQLKITYSDYDLTDEQSKLLSEKVTVFLKNITPESCGEIEGTEQQSLSEKWFSERWYRVTASECLSAFKIGRMILQSQPNVALEAFKFICKSIWKIDAEPFQTYWMRYGLASEAKAIEKYERAFNVKVRRCGLWVNPKFPFLGCSPDGLVDDDTVVEIKALKLLKEYSVEQITSATSVVPKHVLKRQCFVVKDGKCVLQRSHSYYYQCQHILLVTERKSCVFILYAESGPDSVEKITRDEALITKILEYIQALWMRVIAPEIFEMRAPRDLLPFILPESPSSEPVTHCDTGTPASLPASASFDDPSEPVTHCDTGTPASPPASASFDDPSEPATHCDTGTPASLPASASFEDPCEPVTHCDTGTPASPASVLYTSYSQDEIQAAEALLCSFTTHEKPLASPAQELTVFPWGGMTSNGVLLSNTCPLDNWLMIFQALVKSGMVNLADLHESGQTIATALRLIECGQYADAKLLIIQSLQHPHQVVAGTLDLYGNEGDYFLMLLTPYLTSTVSTVCCLDTCPLKQHTVKSMSIVLPQPADTMDRRNIFSKSLDDWQHPQHSNCGRKFSSKPSDETLFNEDVTLNAENGDAHVSWHCAGTRVSSPRTMLDLKTFVIFSVDLLSRGGLLTIHHTPQSIFLYGNRFKLVGATLWNGAHYICMFHFKNGWYLYDGLREHTRVGSGISFFPTICNEPPRYTLSYLVYCV</sequence>
<dbReference type="SUPFAM" id="SSF52980">
    <property type="entry name" value="Restriction endonuclease-like"/>
    <property type="match status" value="1"/>
</dbReference>